<organism evidence="7 8">
    <name type="scientific">Vreelandella glaciei</name>
    <dbReference type="NCBI Taxonomy" id="186761"/>
    <lineage>
        <taxon>Bacteria</taxon>
        <taxon>Pseudomonadati</taxon>
        <taxon>Pseudomonadota</taxon>
        <taxon>Gammaproteobacteria</taxon>
        <taxon>Oceanospirillales</taxon>
        <taxon>Halomonadaceae</taxon>
        <taxon>Vreelandella</taxon>
    </lineage>
</organism>
<dbReference type="Pfam" id="PF00005">
    <property type="entry name" value="ABC_tran"/>
    <property type="match status" value="1"/>
</dbReference>
<evidence type="ECO:0000256" key="4">
    <source>
        <dbReference type="ARBA" id="ARBA00022967"/>
    </source>
</evidence>
<proteinExistence type="predicted"/>
<dbReference type="GO" id="GO:0005524">
    <property type="term" value="F:ATP binding"/>
    <property type="evidence" value="ECO:0007669"/>
    <property type="project" value="UniProtKB-KW"/>
</dbReference>
<gene>
    <name evidence="7" type="ORF">HZS80_09040</name>
</gene>
<keyword evidence="1" id="KW-0813">Transport</keyword>
<keyword evidence="3 7" id="KW-0067">ATP-binding</keyword>
<dbReference type="PROSITE" id="PS50893">
    <property type="entry name" value="ABC_TRANSPORTER_2"/>
    <property type="match status" value="1"/>
</dbReference>
<dbReference type="AlphaFoldDB" id="A0A7Z0LSS0"/>
<dbReference type="CDD" id="cd03214">
    <property type="entry name" value="ABC_Iron-Siderophores_B12_Hemin"/>
    <property type="match status" value="1"/>
</dbReference>
<dbReference type="SUPFAM" id="SSF52540">
    <property type="entry name" value="P-loop containing nucleoside triphosphate hydrolases"/>
    <property type="match status" value="1"/>
</dbReference>
<dbReference type="InterPro" id="IPR003439">
    <property type="entry name" value="ABC_transporter-like_ATP-bd"/>
</dbReference>
<dbReference type="InterPro" id="IPR017871">
    <property type="entry name" value="ABC_transporter-like_CS"/>
</dbReference>
<dbReference type="PANTHER" id="PTHR42794:SF1">
    <property type="entry name" value="HEMIN IMPORT ATP-BINDING PROTEIN HMUV"/>
    <property type="match status" value="1"/>
</dbReference>
<keyword evidence="2" id="KW-0547">Nucleotide-binding</keyword>
<feature type="domain" description="ABC transporter" evidence="6">
    <location>
        <begin position="4"/>
        <end position="239"/>
    </location>
</feature>
<dbReference type="PROSITE" id="PS00211">
    <property type="entry name" value="ABC_TRANSPORTER_1"/>
    <property type="match status" value="1"/>
</dbReference>
<dbReference type="RefSeq" id="WP_179915858.1">
    <property type="nucleotide sequence ID" value="NZ_JACCDE010000011.1"/>
</dbReference>
<protein>
    <submittedName>
        <fullName evidence="7">ABC transporter ATP-binding protein</fullName>
    </submittedName>
</protein>
<dbReference type="InterPro" id="IPR027417">
    <property type="entry name" value="P-loop_NTPase"/>
</dbReference>
<evidence type="ECO:0000256" key="5">
    <source>
        <dbReference type="ARBA" id="ARBA00037066"/>
    </source>
</evidence>
<dbReference type="Proteomes" id="UP000526892">
    <property type="component" value="Unassembled WGS sequence"/>
</dbReference>
<sequence>MSVLATRDLIIDVPGREGGTSLNITIEPGQVWGVLGPNGAGKTTLLHTLAGLQAPRSGSVELNDLALGQLRHRHVAQRLGLVFQDRQDGFPATVLETALIGRHPYLSPWQMEGADDYARAEAALERMDVAHLGDRLVSTLSGGERQRVAIATVLTQAPNVWLADEPTNHLDLHHQSAVMALMADQAAQGQAVIMCLHDLNLAARWCDHVLLLYPNGEACWGPRDSMLVPSALESLYRQKLAVVEVDGAPVFVPIKE</sequence>
<reference evidence="7 8" key="1">
    <citation type="journal article" date="2003" name="Extremophiles">
        <title>Halomonas glaciei sp. nov. isolated from fast ice of Adelie Land, Antarctica.</title>
        <authorList>
            <person name="Reddy G.S."/>
            <person name="Raghavan P.U."/>
            <person name="Sarita N.B."/>
            <person name="Prakash J.S."/>
            <person name="Nagesh N."/>
            <person name="Delille D."/>
            <person name="Shivaji S."/>
        </authorList>
    </citation>
    <scope>NUCLEOTIDE SEQUENCE [LARGE SCALE GENOMIC DNA]</scope>
    <source>
        <strain evidence="7 8">DD39</strain>
    </source>
</reference>
<evidence type="ECO:0000259" key="6">
    <source>
        <dbReference type="PROSITE" id="PS50893"/>
    </source>
</evidence>
<comment type="function">
    <text evidence="5">Part of the ABC transporter complex HmuTUV involved in hemin import. Responsible for energy coupling to the transport system.</text>
</comment>
<evidence type="ECO:0000256" key="1">
    <source>
        <dbReference type="ARBA" id="ARBA00022448"/>
    </source>
</evidence>
<dbReference type="Gene3D" id="3.40.50.300">
    <property type="entry name" value="P-loop containing nucleotide triphosphate hydrolases"/>
    <property type="match status" value="1"/>
</dbReference>
<keyword evidence="4" id="KW-1278">Translocase</keyword>
<name>A0A7Z0LSS0_9GAMM</name>
<dbReference type="SMART" id="SM00382">
    <property type="entry name" value="AAA"/>
    <property type="match status" value="1"/>
</dbReference>
<dbReference type="InterPro" id="IPR003593">
    <property type="entry name" value="AAA+_ATPase"/>
</dbReference>
<comment type="caution">
    <text evidence="7">The sequence shown here is derived from an EMBL/GenBank/DDBJ whole genome shotgun (WGS) entry which is preliminary data.</text>
</comment>
<keyword evidence="8" id="KW-1185">Reference proteome</keyword>
<dbReference type="GO" id="GO:0016887">
    <property type="term" value="F:ATP hydrolysis activity"/>
    <property type="evidence" value="ECO:0007669"/>
    <property type="project" value="InterPro"/>
</dbReference>
<evidence type="ECO:0000256" key="2">
    <source>
        <dbReference type="ARBA" id="ARBA00022741"/>
    </source>
</evidence>
<evidence type="ECO:0000313" key="7">
    <source>
        <dbReference type="EMBL" id="NYS77860.1"/>
    </source>
</evidence>
<accession>A0A7Z0LSS0</accession>
<dbReference type="PANTHER" id="PTHR42794">
    <property type="entry name" value="HEMIN IMPORT ATP-BINDING PROTEIN HMUV"/>
    <property type="match status" value="1"/>
</dbReference>
<evidence type="ECO:0000256" key="3">
    <source>
        <dbReference type="ARBA" id="ARBA00022840"/>
    </source>
</evidence>
<dbReference type="EMBL" id="JACCDE010000011">
    <property type="protein sequence ID" value="NYS77860.1"/>
    <property type="molecule type" value="Genomic_DNA"/>
</dbReference>
<evidence type="ECO:0000313" key="8">
    <source>
        <dbReference type="Proteomes" id="UP000526892"/>
    </source>
</evidence>